<sequence length="101" mass="11539">MAACTLLGSVLPAWASGPENNPPQRKEERARGEGQNRDQSRERDERGFGQREEAHRRILQDSTNNAEATRRVGRMTADERRDLRRQINEAGAEVYAIPPRR</sequence>
<keyword evidence="3" id="KW-1185">Reference proteome</keyword>
<comment type="caution">
    <text evidence="2">The sequence shown here is derived from an EMBL/GenBank/DDBJ whole genome shotgun (WGS) entry which is preliminary data.</text>
</comment>
<evidence type="ECO:0000256" key="1">
    <source>
        <dbReference type="SAM" id="MobiDB-lite"/>
    </source>
</evidence>
<feature type="region of interest" description="Disordered" evidence="1">
    <location>
        <begin position="1"/>
        <end position="81"/>
    </location>
</feature>
<accession>A0A7X4HEM0</accession>
<dbReference type="EMBL" id="WWCU01000016">
    <property type="protein sequence ID" value="MYN08750.1"/>
    <property type="molecule type" value="Genomic_DNA"/>
</dbReference>
<organism evidence="2 3">
    <name type="scientific">Pseudoduganella aquatica</name>
    <dbReference type="NCBI Taxonomy" id="2660641"/>
    <lineage>
        <taxon>Bacteria</taxon>
        <taxon>Pseudomonadati</taxon>
        <taxon>Pseudomonadota</taxon>
        <taxon>Betaproteobacteria</taxon>
        <taxon>Burkholderiales</taxon>
        <taxon>Oxalobacteraceae</taxon>
        <taxon>Telluria group</taxon>
        <taxon>Pseudoduganella</taxon>
    </lineage>
</organism>
<reference evidence="2 3" key="1">
    <citation type="submission" date="2019-12" db="EMBL/GenBank/DDBJ databases">
        <title>Novel species isolated from a subtropical stream in China.</title>
        <authorList>
            <person name="Lu H."/>
        </authorList>
    </citation>
    <scope>NUCLEOTIDE SEQUENCE [LARGE SCALE GENOMIC DNA]</scope>
    <source>
        <strain evidence="2 3">FT127W</strain>
    </source>
</reference>
<name>A0A7X4HEM0_9BURK</name>
<gene>
    <name evidence="2" type="ORF">GTP77_15570</name>
</gene>
<dbReference type="Proteomes" id="UP000450676">
    <property type="component" value="Unassembled WGS sequence"/>
</dbReference>
<evidence type="ECO:0000313" key="2">
    <source>
        <dbReference type="EMBL" id="MYN08750.1"/>
    </source>
</evidence>
<proteinExistence type="predicted"/>
<evidence type="ECO:0008006" key="4">
    <source>
        <dbReference type="Google" id="ProtNLM"/>
    </source>
</evidence>
<protein>
    <recommendedName>
        <fullName evidence="4">DUF4148 domain-containing protein</fullName>
    </recommendedName>
</protein>
<evidence type="ECO:0000313" key="3">
    <source>
        <dbReference type="Proteomes" id="UP000450676"/>
    </source>
</evidence>
<dbReference type="AlphaFoldDB" id="A0A7X4HEM0"/>
<feature type="compositionally biased region" description="Basic and acidic residues" evidence="1">
    <location>
        <begin position="24"/>
        <end position="59"/>
    </location>
</feature>